<dbReference type="EMBL" id="CP017839">
    <property type="protein sequence ID" value="APA98437.1"/>
    <property type="molecule type" value="Genomic_DNA"/>
</dbReference>
<dbReference type="GeneID" id="93375128"/>
<feature type="compositionally biased region" description="Basic and acidic residues" evidence="1">
    <location>
        <begin position="112"/>
        <end position="121"/>
    </location>
</feature>
<evidence type="ECO:0000313" key="3">
    <source>
        <dbReference type="Proteomes" id="UP000180166"/>
    </source>
</evidence>
<protein>
    <submittedName>
        <fullName evidence="2">Uncharacterized protein</fullName>
    </submittedName>
</protein>
<name>A0ABC8AWE0_9NOCA</name>
<proteinExistence type="predicted"/>
<dbReference type="KEGG" id="nsr:NS506_04389"/>
<feature type="region of interest" description="Disordered" evidence="1">
    <location>
        <begin position="109"/>
        <end position="139"/>
    </location>
</feature>
<evidence type="ECO:0000256" key="1">
    <source>
        <dbReference type="SAM" id="MobiDB-lite"/>
    </source>
</evidence>
<organism evidence="2 3">
    <name type="scientific">Nocardia seriolae</name>
    <dbReference type="NCBI Taxonomy" id="37332"/>
    <lineage>
        <taxon>Bacteria</taxon>
        <taxon>Bacillati</taxon>
        <taxon>Actinomycetota</taxon>
        <taxon>Actinomycetes</taxon>
        <taxon>Mycobacteriales</taxon>
        <taxon>Nocardiaceae</taxon>
        <taxon>Nocardia</taxon>
    </lineage>
</organism>
<gene>
    <name evidence="2" type="ORF">NS506_04389</name>
</gene>
<dbReference type="Proteomes" id="UP000180166">
    <property type="component" value="Chromosome"/>
</dbReference>
<accession>A0ABC8AWE0</accession>
<reference evidence="2 3" key="1">
    <citation type="submission" date="2016-10" db="EMBL/GenBank/DDBJ databases">
        <title>Genome sequence of Nocardia seriolae strain EM150506, isolated from Anguila japonica.</title>
        <authorList>
            <person name="Han H.-J."/>
        </authorList>
    </citation>
    <scope>NUCLEOTIDE SEQUENCE [LARGE SCALE GENOMIC DNA]</scope>
    <source>
        <strain evidence="2 3">EM150506</strain>
    </source>
</reference>
<dbReference type="AlphaFoldDB" id="A0ABC8AWE0"/>
<sequence length="344" mass="35996">MSASWVAGQVRAVALLNRCLGVAGAREIADAGSLAAAQRLLAAGPYGRHLIVGASAATTEHAIAAETLWRLRVLAGWQPQNGVVAIRALAGAFEVANIETLARALVPAARSDPSRPAREDLESSAPQRLSPSPGFDATSSARLDANTPRYFELGALATGWGRVRDASSPAGLRTALTGTAWGDPGGESLSDIVFGVRVGWSAQIAATVPDLRRWAAGRVAVLVAGYRLLGGGRLPAPVARRVRRVLGPAAGDATDLERLRAVLPASARWALAGVDSAEELWRAEFRGWSRLDSDGRELVRRRRFDASTAIGAAAVLLADGWRTRAAVQIAAAAATPEVFDELVG</sequence>
<evidence type="ECO:0000313" key="2">
    <source>
        <dbReference type="EMBL" id="APA98437.1"/>
    </source>
</evidence>
<dbReference type="RefSeq" id="WP_036577760.1">
    <property type="nucleotide sequence ID" value="NZ_AP017900.1"/>
</dbReference>